<feature type="compositionally biased region" description="Low complexity" evidence="5">
    <location>
        <begin position="31"/>
        <end position="49"/>
    </location>
</feature>
<evidence type="ECO:0000256" key="2">
    <source>
        <dbReference type="ARBA" id="ARBA00009865"/>
    </source>
</evidence>
<sequence>MRRSSTALLAVVTFLGVTATGLQAGPADASAVTGRTAEATTTTTVASDAASRHGRAAPSHRNPMALSLPDGQTAASCADPTVIHGAGRDRNWYLYCTTDALTATEQNPDGSLVQHAVPTYRSTDLTNWTYVNDAFPTKPAWVGDANGVWAPDIVYRAGERGRAGTWYLYYAASDTPSATGPTGGGSAVGVATSSSPTGPWKDSGGPVVAPQTAPNGDGARWAFDPEVITDKGRTYLYFGSYFGGVNVRRLSADGLRSDPSSERQIAIDNRYEGAYLMRHGGWWYFMGSATNCCNGALTGYGVFVARSRSPLGPFTDRDGVAITSTRVGGTPLLAQNGNRWVGTGHNTVVTDFAGQDWIIYHAADRNDPYYAGQPTYTKRPALIDPLDWRRGWPVVRGGAGPSDSVQPGPVAQPGQRPTYRASSAPVDVPGRTIRALSTSFDGTTLPPALTWTREPDPSTWTVADGTFRWQTQDADIHPPQTPLASVLSEPAPRGDYVLQTTVGVDTPATGDGLNYVQGGLIVWGDDGNYVRLTSNSIFNTRQTEFGKQVSGQPAGAPSYGNMVVGPVGDTTTLRIVHREVRGEHRYTAYTSLDGRHFVRGGTWTADLGSTPRVGLISLGGSGFTSTFEDLRVSTVATNR</sequence>
<evidence type="ECO:0000256" key="5">
    <source>
        <dbReference type="SAM" id="MobiDB-lite"/>
    </source>
</evidence>
<proteinExistence type="inferred from homology"/>
<accession>A0ABS5VKI4</accession>
<name>A0ABS5VKI4_9MICO</name>
<protein>
    <submittedName>
        <fullName evidence="7">Family 43 glycosylhydrolase</fullName>
    </submittedName>
</protein>
<keyword evidence="8" id="KW-1185">Reference proteome</keyword>
<evidence type="ECO:0000256" key="6">
    <source>
        <dbReference type="SAM" id="SignalP"/>
    </source>
</evidence>
<dbReference type="Proteomes" id="UP001519641">
    <property type="component" value="Unassembled WGS sequence"/>
</dbReference>
<dbReference type="SUPFAM" id="SSF49899">
    <property type="entry name" value="Concanavalin A-like lectins/glucanases"/>
    <property type="match status" value="1"/>
</dbReference>
<evidence type="ECO:0000313" key="8">
    <source>
        <dbReference type="Proteomes" id="UP001519641"/>
    </source>
</evidence>
<evidence type="ECO:0000256" key="1">
    <source>
        <dbReference type="ARBA" id="ARBA00004834"/>
    </source>
</evidence>
<feature type="chain" id="PRO_5045128543" evidence="6">
    <location>
        <begin position="25"/>
        <end position="639"/>
    </location>
</feature>
<comment type="similarity">
    <text evidence="2">Belongs to the glycosyl hydrolase 43 family.</text>
</comment>
<dbReference type="InterPro" id="IPR006710">
    <property type="entry name" value="Glyco_hydro_43"/>
</dbReference>
<dbReference type="EMBL" id="JAHEWS010000032">
    <property type="protein sequence ID" value="MBT1589328.1"/>
    <property type="molecule type" value="Genomic_DNA"/>
</dbReference>
<dbReference type="RefSeq" id="WP_214545422.1">
    <property type="nucleotide sequence ID" value="NZ_JAHEWS010000032.1"/>
</dbReference>
<evidence type="ECO:0000256" key="3">
    <source>
        <dbReference type="ARBA" id="ARBA00022801"/>
    </source>
</evidence>
<keyword evidence="3" id="KW-0378">Hydrolase</keyword>
<dbReference type="InterPro" id="IPR013320">
    <property type="entry name" value="ConA-like_dom_sf"/>
</dbReference>
<feature type="region of interest" description="Disordered" evidence="5">
    <location>
        <begin position="25"/>
        <end position="63"/>
    </location>
</feature>
<dbReference type="Pfam" id="PF04616">
    <property type="entry name" value="Glyco_hydro_43"/>
    <property type="match status" value="1"/>
</dbReference>
<dbReference type="PANTHER" id="PTHR43301">
    <property type="entry name" value="ARABINAN ENDO-1,5-ALPHA-L-ARABINOSIDASE"/>
    <property type="match status" value="1"/>
</dbReference>
<comment type="caution">
    <text evidence="7">The sequence shown here is derived from an EMBL/GenBank/DDBJ whole genome shotgun (WGS) entry which is preliminary data.</text>
</comment>
<feature type="region of interest" description="Disordered" evidence="5">
    <location>
        <begin position="395"/>
        <end position="425"/>
    </location>
</feature>
<dbReference type="SUPFAM" id="SSF75005">
    <property type="entry name" value="Arabinanase/levansucrase/invertase"/>
    <property type="match status" value="1"/>
</dbReference>
<dbReference type="Gene3D" id="2.115.10.20">
    <property type="entry name" value="Glycosyl hydrolase domain, family 43"/>
    <property type="match status" value="1"/>
</dbReference>
<dbReference type="CDD" id="cd18616">
    <property type="entry name" value="GH43_ABN-like"/>
    <property type="match status" value="1"/>
</dbReference>
<keyword evidence="4" id="KW-0326">Glycosidase</keyword>
<dbReference type="PANTHER" id="PTHR43301:SF3">
    <property type="entry name" value="ARABINAN ENDO-1,5-ALPHA-L-ARABINOSIDASE A-RELATED"/>
    <property type="match status" value="1"/>
</dbReference>
<feature type="compositionally biased region" description="Low complexity" evidence="5">
    <location>
        <begin position="188"/>
        <end position="197"/>
    </location>
</feature>
<organism evidence="7 8">
    <name type="scientific">Curtobacterium aurantiacum</name>
    <dbReference type="NCBI Taxonomy" id="3236919"/>
    <lineage>
        <taxon>Bacteria</taxon>
        <taxon>Bacillati</taxon>
        <taxon>Actinomycetota</taxon>
        <taxon>Actinomycetes</taxon>
        <taxon>Micrococcales</taxon>
        <taxon>Microbacteriaceae</taxon>
        <taxon>Curtobacterium</taxon>
    </lineage>
</organism>
<comment type="pathway">
    <text evidence="1">Glycan metabolism; L-arabinan degradation.</text>
</comment>
<feature type="signal peptide" evidence="6">
    <location>
        <begin position="1"/>
        <end position="24"/>
    </location>
</feature>
<dbReference type="InterPro" id="IPR050727">
    <property type="entry name" value="GH43_arabinanases"/>
</dbReference>
<gene>
    <name evidence="7" type="ORF">KK097_16050</name>
</gene>
<dbReference type="Gene3D" id="2.60.120.200">
    <property type="match status" value="1"/>
</dbReference>
<dbReference type="InterPro" id="IPR023296">
    <property type="entry name" value="Glyco_hydro_beta-prop_sf"/>
</dbReference>
<evidence type="ECO:0000313" key="7">
    <source>
        <dbReference type="EMBL" id="MBT1589328.1"/>
    </source>
</evidence>
<evidence type="ECO:0000256" key="4">
    <source>
        <dbReference type="ARBA" id="ARBA00023295"/>
    </source>
</evidence>
<keyword evidence="6" id="KW-0732">Signal</keyword>
<feature type="region of interest" description="Disordered" evidence="5">
    <location>
        <begin position="178"/>
        <end position="216"/>
    </location>
</feature>
<reference evidence="7 8" key="1">
    <citation type="submission" date="2021-05" db="EMBL/GenBank/DDBJ databases">
        <title>Whole genome sequence of Curtobacterium flaccumfaciens pv. flaccumfaciens strain CFBP 8819.</title>
        <authorList>
            <person name="Osdaghi E."/>
            <person name="Taghouti G."/>
            <person name="Portier P."/>
            <person name="Fazliarab A."/>
            <person name="Taghavi S.M."/>
            <person name="Briand M."/>
            <person name="Le-Saux M."/>
            <person name="Jacques M.-A."/>
        </authorList>
    </citation>
    <scope>NUCLEOTIDE SEQUENCE [LARGE SCALE GENOMIC DNA]</scope>
    <source>
        <strain evidence="7 8">CFBP 8819</strain>
    </source>
</reference>